<comment type="caution">
    <text evidence="3">The sequence shown here is derived from an EMBL/GenBank/DDBJ whole genome shotgun (WGS) entry which is preliminary data.</text>
</comment>
<sequence>MLQRLRAEFRETREAIELLSATAASLREESPNELPELETIANASHLYERVRLMRDGLASLVPRIVEPTLREEAARLRSDAERSLSAFDVLCETNAVLGAALRQGNASPIPDRQGDSAENIPQRVTPNDSAASTVRESVVERTLSGDGARSVGANGRAIDRIHVERRTNGGESADTEDVKLPRLILLMMKMRSLTTPRYTLYFNRID</sequence>
<dbReference type="EMBL" id="VWRR01000003">
    <property type="protein sequence ID" value="KAF6004561.1"/>
    <property type="molecule type" value="Genomic_DNA"/>
</dbReference>
<evidence type="ECO:0000256" key="1">
    <source>
        <dbReference type="SAM" id="Coils"/>
    </source>
</evidence>
<name>A0A7J7IQE2_9RHOD</name>
<protein>
    <submittedName>
        <fullName evidence="3">Uncharacterized protein</fullName>
    </submittedName>
</protein>
<feature type="coiled-coil region" evidence="1">
    <location>
        <begin position="2"/>
        <end position="29"/>
    </location>
</feature>
<evidence type="ECO:0000313" key="4">
    <source>
        <dbReference type="Proteomes" id="UP000530660"/>
    </source>
</evidence>
<dbReference type="OrthoDB" id="6077at2759"/>
<organism evidence="3 4">
    <name type="scientific">Cyanidiococcus yangmingshanensis</name>
    <dbReference type="NCBI Taxonomy" id="2690220"/>
    <lineage>
        <taxon>Eukaryota</taxon>
        <taxon>Rhodophyta</taxon>
        <taxon>Bangiophyceae</taxon>
        <taxon>Cyanidiales</taxon>
        <taxon>Cyanidiaceae</taxon>
        <taxon>Cyanidiococcus</taxon>
    </lineage>
</organism>
<reference evidence="3 4" key="1">
    <citation type="journal article" date="2020" name="J. Phycol.">
        <title>Comparative genome analysis reveals Cyanidiococcus gen. nov., a new extremophilic red algal genus sister to Cyanidioschyzon (Cyanidioschyzonaceae, Rhodophyta).</title>
        <authorList>
            <person name="Liu S.-L."/>
            <person name="Chiang Y.-R."/>
            <person name="Yoon H.S."/>
            <person name="Fu H.-Y."/>
        </authorList>
    </citation>
    <scope>NUCLEOTIDE SEQUENCE [LARGE SCALE GENOMIC DNA]</scope>
    <source>
        <strain evidence="3 4">THAL066</strain>
    </source>
</reference>
<dbReference type="Proteomes" id="UP000530660">
    <property type="component" value="Unassembled WGS sequence"/>
</dbReference>
<evidence type="ECO:0000256" key="2">
    <source>
        <dbReference type="SAM" id="MobiDB-lite"/>
    </source>
</evidence>
<keyword evidence="1" id="KW-0175">Coiled coil</keyword>
<feature type="region of interest" description="Disordered" evidence="2">
    <location>
        <begin position="104"/>
        <end position="135"/>
    </location>
</feature>
<accession>A0A7J7IQE2</accession>
<dbReference type="AlphaFoldDB" id="A0A7J7IQE2"/>
<proteinExistence type="predicted"/>
<gene>
    <name evidence="3" type="ORF">F1559_004282</name>
</gene>
<feature type="compositionally biased region" description="Polar residues" evidence="2">
    <location>
        <begin position="122"/>
        <end position="135"/>
    </location>
</feature>
<keyword evidence="4" id="KW-1185">Reference proteome</keyword>
<evidence type="ECO:0000313" key="3">
    <source>
        <dbReference type="EMBL" id="KAF6004561.1"/>
    </source>
</evidence>